<protein>
    <submittedName>
        <fullName evidence="1">Uncharacterized protein</fullName>
    </submittedName>
</protein>
<sequence length="40" mass="4729">MKYKVSDVHYIINWTKTNNTQTILQPIRTLLYGNTLDCQT</sequence>
<organism evidence="1">
    <name type="scientific">gut metagenome</name>
    <dbReference type="NCBI Taxonomy" id="749906"/>
    <lineage>
        <taxon>unclassified sequences</taxon>
        <taxon>metagenomes</taxon>
        <taxon>organismal metagenomes</taxon>
    </lineage>
</organism>
<dbReference type="EMBL" id="AMCI01003560">
    <property type="protein sequence ID" value="EJX00019.1"/>
    <property type="molecule type" value="Genomic_DNA"/>
</dbReference>
<comment type="caution">
    <text evidence="1">The sequence shown here is derived from an EMBL/GenBank/DDBJ whole genome shotgun (WGS) entry which is preliminary data.</text>
</comment>
<accession>J9FZL1</accession>
<dbReference type="AlphaFoldDB" id="J9FZL1"/>
<name>J9FZL1_9ZZZZ</name>
<evidence type="ECO:0000313" key="1">
    <source>
        <dbReference type="EMBL" id="EJX00019.1"/>
    </source>
</evidence>
<gene>
    <name evidence="1" type="ORF">EVA_11873</name>
</gene>
<reference evidence="1" key="1">
    <citation type="journal article" date="2012" name="PLoS ONE">
        <title>Gene sets for utilization of primary and secondary nutrition supplies in the distal gut of endangered iberian lynx.</title>
        <authorList>
            <person name="Alcaide M."/>
            <person name="Messina E."/>
            <person name="Richter M."/>
            <person name="Bargiela R."/>
            <person name="Peplies J."/>
            <person name="Huws S.A."/>
            <person name="Newbold C.J."/>
            <person name="Golyshin P.N."/>
            <person name="Simon M.A."/>
            <person name="Lopez G."/>
            <person name="Yakimov M.M."/>
            <person name="Ferrer M."/>
        </authorList>
    </citation>
    <scope>NUCLEOTIDE SEQUENCE</scope>
</reference>
<proteinExistence type="predicted"/>